<dbReference type="GO" id="GO:0003700">
    <property type="term" value="F:DNA-binding transcription factor activity"/>
    <property type="evidence" value="ECO:0007669"/>
    <property type="project" value="TreeGrafter"/>
</dbReference>
<proteinExistence type="predicted"/>
<dbReference type="Pfam" id="PF00440">
    <property type="entry name" value="TetR_N"/>
    <property type="match status" value="1"/>
</dbReference>
<dbReference type="InterPro" id="IPR001647">
    <property type="entry name" value="HTH_TetR"/>
</dbReference>
<dbReference type="PRINTS" id="PR00455">
    <property type="entry name" value="HTHTETR"/>
</dbReference>
<gene>
    <name evidence="6" type="ORF">LY71_10532</name>
</gene>
<evidence type="ECO:0000313" key="6">
    <source>
        <dbReference type="EMBL" id="PRY49588.1"/>
    </source>
</evidence>
<dbReference type="PANTHER" id="PTHR30055:SF234">
    <property type="entry name" value="HTH-TYPE TRANSCRIPTIONAL REGULATOR BETI"/>
    <property type="match status" value="1"/>
</dbReference>
<name>A0A2T0TVN7_9ACTN</name>
<organism evidence="6 7">
    <name type="scientific">Geodermatophilus tzadiensis</name>
    <dbReference type="NCBI Taxonomy" id="1137988"/>
    <lineage>
        <taxon>Bacteria</taxon>
        <taxon>Bacillati</taxon>
        <taxon>Actinomycetota</taxon>
        <taxon>Actinomycetes</taxon>
        <taxon>Geodermatophilales</taxon>
        <taxon>Geodermatophilaceae</taxon>
        <taxon>Geodermatophilus</taxon>
    </lineage>
</organism>
<protein>
    <submittedName>
        <fullName evidence="6">TetR family transcriptional regulator</fullName>
    </submittedName>
</protein>
<evidence type="ECO:0000256" key="3">
    <source>
        <dbReference type="ARBA" id="ARBA00023163"/>
    </source>
</evidence>
<dbReference type="PROSITE" id="PS50977">
    <property type="entry name" value="HTH_TETR_2"/>
    <property type="match status" value="1"/>
</dbReference>
<reference evidence="6 7" key="1">
    <citation type="submission" date="2018-03" db="EMBL/GenBank/DDBJ databases">
        <title>Genomic Encyclopedia of Archaeal and Bacterial Type Strains, Phase II (KMG-II): from individual species to whole genera.</title>
        <authorList>
            <person name="Goeker M."/>
        </authorList>
    </citation>
    <scope>NUCLEOTIDE SEQUENCE [LARGE SCALE GENOMIC DNA]</scope>
    <source>
        <strain evidence="6 7">DSM 45416</strain>
    </source>
</reference>
<keyword evidence="1" id="KW-0805">Transcription regulation</keyword>
<dbReference type="SUPFAM" id="SSF46689">
    <property type="entry name" value="Homeodomain-like"/>
    <property type="match status" value="1"/>
</dbReference>
<dbReference type="EMBL" id="PVTG01000005">
    <property type="protein sequence ID" value="PRY49588.1"/>
    <property type="molecule type" value="Genomic_DNA"/>
</dbReference>
<dbReference type="PANTHER" id="PTHR30055">
    <property type="entry name" value="HTH-TYPE TRANSCRIPTIONAL REGULATOR RUTR"/>
    <property type="match status" value="1"/>
</dbReference>
<feature type="domain" description="HTH tetR-type" evidence="5">
    <location>
        <begin position="22"/>
        <end position="82"/>
    </location>
</feature>
<keyword evidence="7" id="KW-1185">Reference proteome</keyword>
<evidence type="ECO:0000256" key="1">
    <source>
        <dbReference type="ARBA" id="ARBA00023015"/>
    </source>
</evidence>
<dbReference type="RefSeq" id="WP_106276564.1">
    <property type="nucleotide sequence ID" value="NZ_PVTG01000005.1"/>
</dbReference>
<dbReference type="GO" id="GO:0000976">
    <property type="term" value="F:transcription cis-regulatory region binding"/>
    <property type="evidence" value="ECO:0007669"/>
    <property type="project" value="TreeGrafter"/>
</dbReference>
<comment type="caution">
    <text evidence="6">The sequence shown here is derived from an EMBL/GenBank/DDBJ whole genome shotgun (WGS) entry which is preliminary data.</text>
</comment>
<evidence type="ECO:0000313" key="7">
    <source>
        <dbReference type="Proteomes" id="UP000239210"/>
    </source>
</evidence>
<dbReference type="OrthoDB" id="4567939at2"/>
<accession>A0A2T0TVN7</accession>
<dbReference type="Gene3D" id="1.10.357.10">
    <property type="entry name" value="Tetracycline Repressor, domain 2"/>
    <property type="match status" value="1"/>
</dbReference>
<dbReference type="Proteomes" id="UP000239210">
    <property type="component" value="Unassembled WGS sequence"/>
</dbReference>
<evidence type="ECO:0000256" key="2">
    <source>
        <dbReference type="ARBA" id="ARBA00023125"/>
    </source>
</evidence>
<sequence>MTDPQALRQADAPLSLRERNRLRTRRELLDAALKVFAEKGFAGAAVEAIAGAAGASKVTLYAYFPAGRDDLFRELYEEISQELIELARAGHTAASGLVDRVVALTRPLLDIGARPLIGQFYANSDPTAEAALVPVRGHASRVYVELLAADIAEARAAGVVDTAVQPETMAVLLVGAMRAGLAAVATDPTAAERLLTGIAALAAGLLRRID</sequence>
<dbReference type="InterPro" id="IPR009057">
    <property type="entry name" value="Homeodomain-like_sf"/>
</dbReference>
<evidence type="ECO:0000256" key="4">
    <source>
        <dbReference type="PROSITE-ProRule" id="PRU00335"/>
    </source>
</evidence>
<keyword evidence="2 4" id="KW-0238">DNA-binding</keyword>
<evidence type="ECO:0000259" key="5">
    <source>
        <dbReference type="PROSITE" id="PS50977"/>
    </source>
</evidence>
<keyword evidence="3" id="KW-0804">Transcription</keyword>
<feature type="DNA-binding region" description="H-T-H motif" evidence="4">
    <location>
        <begin position="45"/>
        <end position="64"/>
    </location>
</feature>
<dbReference type="InterPro" id="IPR050109">
    <property type="entry name" value="HTH-type_TetR-like_transc_reg"/>
</dbReference>
<dbReference type="AlphaFoldDB" id="A0A2T0TVN7"/>